<reference evidence="1 2" key="1">
    <citation type="journal article" date="2023" name="Access Microbiol">
        <title>The genome of a steinernematid-associated Pseudomonas piscis bacterium encodes the biosynthesis of insect toxins.</title>
        <authorList>
            <person name="Awori R.M."/>
            <person name="Hendre P."/>
            <person name="Amugune N.O."/>
        </authorList>
    </citation>
    <scope>NUCLEOTIDE SEQUENCE [LARGE SCALE GENOMIC DNA]</scope>
    <source>
        <strain evidence="1 2">97</strain>
    </source>
</reference>
<protein>
    <submittedName>
        <fullName evidence="1">Uncharacterized protein</fullName>
    </submittedName>
</protein>
<organism evidence="1 2">
    <name type="scientific">Xenorhabdus griffiniae</name>
    <dbReference type="NCBI Taxonomy" id="351672"/>
    <lineage>
        <taxon>Bacteria</taxon>
        <taxon>Pseudomonadati</taxon>
        <taxon>Pseudomonadota</taxon>
        <taxon>Gammaproteobacteria</taxon>
        <taxon>Enterobacterales</taxon>
        <taxon>Morganellaceae</taxon>
        <taxon>Xenorhabdus</taxon>
    </lineage>
</organism>
<proteinExistence type="predicted"/>
<evidence type="ECO:0000313" key="2">
    <source>
        <dbReference type="Proteomes" id="UP001300348"/>
    </source>
</evidence>
<name>A0ABY9XDH2_9GAMM</name>
<keyword evidence="2" id="KW-1185">Reference proteome</keyword>
<gene>
    <name evidence="1" type="ORF">QL112_011740</name>
</gene>
<dbReference type="EMBL" id="CP133647">
    <property type="protein sequence ID" value="WNH00564.1"/>
    <property type="molecule type" value="Genomic_DNA"/>
</dbReference>
<dbReference type="Proteomes" id="UP001300348">
    <property type="component" value="Chromosome"/>
</dbReference>
<sequence length="53" mass="5938">MPDILLLVNEESLVLPLTVDWSPPLEPFLIAVVVIRGKRTHFGAEESPENRQA</sequence>
<accession>A0ABY9XDH2</accession>
<dbReference type="RefSeq" id="WP_282885625.1">
    <property type="nucleotide sequence ID" value="NZ_CP133479.1"/>
</dbReference>
<dbReference type="GeneID" id="88856239"/>
<evidence type="ECO:0000313" key="1">
    <source>
        <dbReference type="EMBL" id="WNH00564.1"/>
    </source>
</evidence>